<comment type="similarity">
    <text evidence="1 2">Belongs to the peroxin-16 family.</text>
</comment>
<dbReference type="OMA" id="PTWQSTY"/>
<evidence type="ECO:0000313" key="3">
    <source>
        <dbReference type="EMBL" id="CEG46812.1"/>
    </source>
</evidence>
<dbReference type="Pfam" id="PF08610">
    <property type="entry name" value="Pex16"/>
    <property type="match status" value="1"/>
</dbReference>
<proteinExistence type="inferred from homology"/>
<dbReference type="AlphaFoldDB" id="A0A0P1AYJ9"/>
<dbReference type="GeneID" id="36398547"/>
<keyword evidence="2" id="KW-0962">Peroxisome biogenesis</keyword>
<sequence>MTDESKSKKVDEEVRIEKGAENFTIVKKITTTVHRVSFSRKLASLLAAYEAWVGSHASLARNVETTLYVAPQLVPKNVMEPETVAQFGYSLVRLLHLYHDYILWKKYNKKTNLPTYWQKLTRLIRVPLSLISYVEVLAEVVARRVGGDVGKWRLIVWIEVVKAGLRLTLLAQRRRLMLIRGGNYNGVESGPRSPTFARFTKAKQLGTRTGKSLSKPIEPKMNSVVENSADKSNKISFEDATIEFAKSSRDSFLIAGEVCHILRPVVYALLRRRRSANSWTPVFLSLVVELTGLAFSTVAVKQVELVEEAYSDKATNELAARKMALLLYLLRDPVFATVTKPVSDKAADIVDCVPGIGKLFRFGATAILNYYHQFHFYTSAS</sequence>
<dbReference type="GO" id="GO:0007031">
    <property type="term" value="P:peroxisome organization"/>
    <property type="evidence" value="ECO:0007669"/>
    <property type="project" value="UniProtKB-KW"/>
</dbReference>
<protein>
    <recommendedName>
        <fullName evidence="2">Peroxisomal membrane protein PEX16</fullName>
    </recommendedName>
</protein>
<evidence type="ECO:0000256" key="2">
    <source>
        <dbReference type="RuleBase" id="RU365003"/>
    </source>
</evidence>
<accession>A0A0P1AYJ9</accession>
<keyword evidence="2" id="KW-0576">Peroxisome</keyword>
<comment type="subcellular location">
    <subcellularLocation>
        <location evidence="2">Peroxisome membrane</location>
    </subcellularLocation>
</comment>
<keyword evidence="4" id="KW-1185">Reference proteome</keyword>
<evidence type="ECO:0000256" key="1">
    <source>
        <dbReference type="ARBA" id="ARBA00009505"/>
    </source>
</evidence>
<dbReference type="InterPro" id="IPR013919">
    <property type="entry name" value="Pex16"/>
</dbReference>
<dbReference type="GO" id="GO:0005778">
    <property type="term" value="C:peroxisomal membrane"/>
    <property type="evidence" value="ECO:0007669"/>
    <property type="project" value="UniProtKB-SubCell"/>
</dbReference>
<dbReference type="EMBL" id="CCYD01002371">
    <property type="protein sequence ID" value="CEG46812.1"/>
    <property type="molecule type" value="Genomic_DNA"/>
</dbReference>
<dbReference type="STRING" id="4781.A0A0P1AYJ9"/>
<name>A0A0P1AYJ9_PLAHL</name>
<evidence type="ECO:0000313" key="4">
    <source>
        <dbReference type="Proteomes" id="UP000054928"/>
    </source>
</evidence>
<dbReference type="RefSeq" id="XP_024583181.1">
    <property type="nucleotide sequence ID" value="XM_024717709.1"/>
</dbReference>
<dbReference type="PANTHER" id="PTHR13299:SF0">
    <property type="entry name" value="PEROXISOMAL MEMBRANE PROTEIN PEX16"/>
    <property type="match status" value="1"/>
</dbReference>
<dbReference type="PANTHER" id="PTHR13299">
    <property type="entry name" value="PEROXISOMAL MEMBRANE PROTEIN PEX16"/>
    <property type="match status" value="1"/>
</dbReference>
<reference evidence="4" key="1">
    <citation type="submission" date="2014-09" db="EMBL/GenBank/DDBJ databases">
        <authorList>
            <person name="Sharma Rahul"/>
            <person name="Thines Marco"/>
        </authorList>
    </citation>
    <scope>NUCLEOTIDE SEQUENCE [LARGE SCALE GENOMIC DNA]</scope>
</reference>
<dbReference type="OrthoDB" id="59472at2759"/>
<dbReference type="Proteomes" id="UP000054928">
    <property type="component" value="Unassembled WGS sequence"/>
</dbReference>
<organism evidence="3 4">
    <name type="scientific">Plasmopara halstedii</name>
    <name type="common">Downy mildew of sunflower</name>
    <dbReference type="NCBI Taxonomy" id="4781"/>
    <lineage>
        <taxon>Eukaryota</taxon>
        <taxon>Sar</taxon>
        <taxon>Stramenopiles</taxon>
        <taxon>Oomycota</taxon>
        <taxon>Peronosporomycetes</taxon>
        <taxon>Peronosporales</taxon>
        <taxon>Peronosporaceae</taxon>
        <taxon>Plasmopara</taxon>
    </lineage>
</organism>